<name>A0A380S9V2_FIBSU</name>
<dbReference type="PROSITE" id="PS51257">
    <property type="entry name" value="PROKAR_LIPOPROTEIN"/>
    <property type="match status" value="1"/>
</dbReference>
<reference evidence="1 2" key="1">
    <citation type="submission" date="2017-08" db="EMBL/GenBank/DDBJ databases">
        <authorList>
            <person name="de Groot N.N."/>
        </authorList>
    </citation>
    <scope>NUCLEOTIDE SEQUENCE [LARGE SCALE GENOMIC DNA]</scope>
    <source>
        <strain evidence="1 2">HM2</strain>
    </source>
</reference>
<proteinExistence type="predicted"/>
<accession>A0A380S9V2</accession>
<dbReference type="Proteomes" id="UP000255423">
    <property type="component" value="Unassembled WGS sequence"/>
</dbReference>
<evidence type="ECO:0000313" key="2">
    <source>
        <dbReference type="Proteomes" id="UP000255423"/>
    </source>
</evidence>
<organism evidence="1 2">
    <name type="scientific">Fibrobacter succinogenes</name>
    <name type="common">Bacteroides succinogenes</name>
    <dbReference type="NCBI Taxonomy" id="833"/>
    <lineage>
        <taxon>Bacteria</taxon>
        <taxon>Pseudomonadati</taxon>
        <taxon>Fibrobacterota</taxon>
        <taxon>Fibrobacteria</taxon>
        <taxon>Fibrobacterales</taxon>
        <taxon>Fibrobacteraceae</taxon>
        <taxon>Fibrobacter</taxon>
    </lineage>
</organism>
<dbReference type="RefSeq" id="WP_109573535.1">
    <property type="nucleotide sequence ID" value="NZ_UHJL01000005.1"/>
</dbReference>
<gene>
    <name evidence="1" type="ORF">SAMN05661053_2693</name>
</gene>
<dbReference type="AlphaFoldDB" id="A0A380S9V2"/>
<evidence type="ECO:0000313" key="1">
    <source>
        <dbReference type="EMBL" id="SUQ25891.1"/>
    </source>
</evidence>
<dbReference type="EMBL" id="UHJL01000005">
    <property type="protein sequence ID" value="SUQ25891.1"/>
    <property type="molecule type" value="Genomic_DNA"/>
</dbReference>
<protein>
    <recommendedName>
        <fullName evidence="3">Lipoprotein</fullName>
    </recommendedName>
</protein>
<sequence length="235" mass="26268">MNLFNRSILPFFVIASFFGVFFAGCLDAPSDPQATEPVESISVLVKQKDNDYTTILKVNPSDSATITAKVTPKKFQDEIAFEWIHSTDTKDSLLERGQSHSFYPKRSSSAMPNKLIATDKEGNKQTYDFAIVINTPPVLSDSTIPVNGDTLYGSPESAFLFEWYSMDMDINNGDSLFHILEIDGKPYDVGTLQQVKQSGFKAGEHKFRIIVNDLYGDSDTLAYKKFFVVDTLEAK</sequence>
<evidence type="ECO:0008006" key="3">
    <source>
        <dbReference type="Google" id="ProtNLM"/>
    </source>
</evidence>